<protein>
    <submittedName>
        <fullName evidence="1">Uncharacterized protein</fullName>
    </submittedName>
</protein>
<organism evidence="1 2">
    <name type="scientific">Gossypium arboreum</name>
    <name type="common">Tree cotton</name>
    <name type="synonym">Gossypium nanking</name>
    <dbReference type="NCBI Taxonomy" id="29729"/>
    <lineage>
        <taxon>Eukaryota</taxon>
        <taxon>Viridiplantae</taxon>
        <taxon>Streptophyta</taxon>
        <taxon>Embryophyta</taxon>
        <taxon>Tracheophyta</taxon>
        <taxon>Spermatophyta</taxon>
        <taxon>Magnoliopsida</taxon>
        <taxon>eudicotyledons</taxon>
        <taxon>Gunneridae</taxon>
        <taxon>Pentapetalae</taxon>
        <taxon>rosids</taxon>
        <taxon>malvids</taxon>
        <taxon>Malvales</taxon>
        <taxon>Malvaceae</taxon>
        <taxon>Malvoideae</taxon>
        <taxon>Gossypium</taxon>
    </lineage>
</organism>
<evidence type="ECO:0000313" key="1">
    <source>
        <dbReference type="EMBL" id="KHG12590.1"/>
    </source>
</evidence>
<reference evidence="2" key="1">
    <citation type="submission" date="2014-09" db="EMBL/GenBank/DDBJ databases">
        <authorList>
            <person name="Mudge J."/>
            <person name="Ramaraj T."/>
            <person name="Lindquist I.E."/>
            <person name="Bharti A.K."/>
            <person name="Sundararajan A."/>
            <person name="Cameron C.T."/>
            <person name="Woodward J.E."/>
            <person name="May G.D."/>
            <person name="Brubaker C."/>
            <person name="Broadhvest J."/>
            <person name="Wilkins T.A."/>
        </authorList>
    </citation>
    <scope>NUCLEOTIDE SEQUENCE</scope>
    <source>
        <strain evidence="2">cv. AKA8401</strain>
    </source>
</reference>
<dbReference type="AlphaFoldDB" id="A0A0B0NIA0"/>
<sequence>MTMLKRFEFLKFQCRAFLHSNEIHALVVIGSSAYQIVYTWQIKPCVKVTNRFYHYILKF</sequence>
<dbReference type="Proteomes" id="UP000032142">
    <property type="component" value="Unassembled WGS sequence"/>
</dbReference>
<accession>A0A0B0NIA0</accession>
<gene>
    <name evidence="1" type="ORF">F383_18238</name>
</gene>
<dbReference type="EMBL" id="KN397944">
    <property type="protein sequence ID" value="KHG12590.1"/>
    <property type="molecule type" value="Genomic_DNA"/>
</dbReference>
<name>A0A0B0NIA0_GOSAR</name>
<keyword evidence="2" id="KW-1185">Reference proteome</keyword>
<proteinExistence type="predicted"/>
<evidence type="ECO:0000313" key="2">
    <source>
        <dbReference type="Proteomes" id="UP000032142"/>
    </source>
</evidence>